<organism evidence="6 7">
    <name type="scientific">Parthenolecanium corni</name>
    <dbReference type="NCBI Taxonomy" id="536013"/>
    <lineage>
        <taxon>Eukaryota</taxon>
        <taxon>Metazoa</taxon>
        <taxon>Ecdysozoa</taxon>
        <taxon>Arthropoda</taxon>
        <taxon>Hexapoda</taxon>
        <taxon>Insecta</taxon>
        <taxon>Pterygota</taxon>
        <taxon>Neoptera</taxon>
        <taxon>Paraneoptera</taxon>
        <taxon>Hemiptera</taxon>
        <taxon>Sternorrhyncha</taxon>
        <taxon>Coccoidea</taxon>
        <taxon>Coccidae</taxon>
        <taxon>Parthenolecanium</taxon>
    </lineage>
</organism>
<reference evidence="6 7" key="1">
    <citation type="submission" date="2024-03" db="EMBL/GenBank/DDBJ databases">
        <title>Adaptation during the transition from Ophiocordyceps entomopathogen to insect associate is accompanied by gene loss and intensified selection.</title>
        <authorList>
            <person name="Ward C.M."/>
            <person name="Onetto C.A."/>
            <person name="Borneman A.R."/>
        </authorList>
    </citation>
    <scope>NUCLEOTIDE SEQUENCE [LARGE SCALE GENOMIC DNA]</scope>
    <source>
        <strain evidence="6">AWRI1</strain>
        <tissue evidence="6">Single Adult Female</tissue>
    </source>
</reference>
<evidence type="ECO:0000313" key="7">
    <source>
        <dbReference type="Proteomes" id="UP001367676"/>
    </source>
</evidence>
<dbReference type="InterPro" id="IPR016159">
    <property type="entry name" value="Cullin_repeat-like_dom_sf"/>
</dbReference>
<dbReference type="GO" id="GO:0007041">
    <property type="term" value="P:lysosomal transport"/>
    <property type="evidence" value="ECO:0007669"/>
    <property type="project" value="TreeGrafter"/>
</dbReference>
<dbReference type="GO" id="GO:0032456">
    <property type="term" value="P:endocytic recycling"/>
    <property type="evidence" value="ECO:0007669"/>
    <property type="project" value="TreeGrafter"/>
</dbReference>
<sequence length="734" mass="84260">MEASSSINLNSSNFDGDIYFKKLLKECTLRQLMDKENDIVREAQTLNSEMQTLVYENYNKFISATETIKKMKTDFKKMENEMELLTENMNSITSFSEQISSTLQGSKKQVSDLCGKHDMLKRLQFLFKLPNQLKSLVSNNNFQKAVEDYKQAEQILIHYGDLESFTGIRHDCEATIEELRQKLHQQLNSSEVTSSEQTSCVHLLIQLDEPIEELSCEFLETCNNRIQGLLNDLKQYSNCQDILSFVDQGSSGFLNDLCIAVATYDDLFTKNCASEKIRKFLQSELDTFISRNMEKYFEVVQNRIESENEIEDSAVLVKALDKFCRKLQTANILTPRNDFTSISTEIVLKAARRQCRLHLNVLKSYFSESLSNVKQSLNSSKPLSVINVKSELGGSEKSYESLFSEFLVQLVANVVEKIKGILQDLMVFLQPELIFSAKINFREPFCVDSVREGLVVSFLHHLIATIHLFTETTVPLQMFFVLSKVCLQYHSVAIHSLLDLVDKWFHIREFSKTAHLSTETELCTEIYAVGHKLINHFVKMQGLSISQMLRKSVETRDWLHGSEPRMVRPVMKRVIEELTAIDSQVGVLFEEGAKADRSSDSSRKTQSRHHRSLSNWSAYTPASTHSINVINKLFSEHIDIFAPVQFSKVSIMTGIIKISLKTLLECVRLKTFSKYGLQQVQVDTHYLQLYLWRFLHDENLINFLLDDILGSTVQRCLDPELMEPSVIEIICERG</sequence>
<comment type="subcellular location">
    <subcellularLocation>
        <location evidence="4">Golgi apparatus</location>
        <location evidence="4">trans-Golgi network</location>
    </subcellularLocation>
</comment>
<keyword evidence="3 5" id="KW-0175">Coiled coil</keyword>
<comment type="function">
    <text evidence="4">Acts as component of the GARP complex that is involved in retrograde transport from early and late endosomes to the trans-Golgi network (TGN).</text>
</comment>
<accession>A0AAN9Y306</accession>
<dbReference type="Pfam" id="PF08700">
    <property type="entry name" value="VPS51_Exo84_N"/>
    <property type="match status" value="1"/>
</dbReference>
<dbReference type="SUPFAM" id="SSF74788">
    <property type="entry name" value="Cullin repeat-like"/>
    <property type="match status" value="1"/>
</dbReference>
<dbReference type="PANTHER" id="PTHR15954:SF4">
    <property type="entry name" value="VACUOLAR PROTEIN SORTING-ASSOCIATED PROTEIN 51 HOMOLOG"/>
    <property type="match status" value="1"/>
</dbReference>
<dbReference type="Proteomes" id="UP001367676">
    <property type="component" value="Unassembled WGS sequence"/>
</dbReference>
<comment type="subunit">
    <text evidence="4">Component of the Golgi-associated retrograde protein (GARP) complex.</text>
</comment>
<name>A0AAN9Y306_9HEMI</name>
<keyword evidence="4" id="KW-0333">Golgi apparatus</keyword>
<gene>
    <name evidence="6" type="ORF">V9T40_004007</name>
</gene>
<dbReference type="PANTHER" id="PTHR15954">
    <property type="entry name" value="VACUOLAR PROTEIN SORTING-ASSOCIATED PROTEIN 51 HOMOLOG"/>
    <property type="match status" value="1"/>
</dbReference>
<evidence type="ECO:0000256" key="2">
    <source>
        <dbReference type="ARBA" id="ARBA00016122"/>
    </source>
</evidence>
<dbReference type="AlphaFoldDB" id="A0AAN9Y306"/>
<dbReference type="InterPro" id="IPR014812">
    <property type="entry name" value="Vps51"/>
</dbReference>
<evidence type="ECO:0000256" key="4">
    <source>
        <dbReference type="RuleBase" id="RU368010"/>
    </source>
</evidence>
<keyword evidence="4" id="KW-0653">Protein transport</keyword>
<keyword evidence="4" id="KW-0813">Transport</keyword>
<feature type="coiled-coil region" evidence="5">
    <location>
        <begin position="29"/>
        <end position="88"/>
    </location>
</feature>
<evidence type="ECO:0000313" key="6">
    <source>
        <dbReference type="EMBL" id="KAK7586131.1"/>
    </source>
</evidence>
<dbReference type="EMBL" id="JBBCAQ010000027">
    <property type="protein sequence ID" value="KAK7586131.1"/>
    <property type="molecule type" value="Genomic_DNA"/>
</dbReference>
<dbReference type="GO" id="GO:0000938">
    <property type="term" value="C:GARP complex"/>
    <property type="evidence" value="ECO:0007669"/>
    <property type="project" value="UniProtKB-UniRule"/>
</dbReference>
<dbReference type="GO" id="GO:0016020">
    <property type="term" value="C:membrane"/>
    <property type="evidence" value="ECO:0007669"/>
    <property type="project" value="TreeGrafter"/>
</dbReference>
<keyword evidence="7" id="KW-1185">Reference proteome</keyword>
<evidence type="ECO:0000256" key="3">
    <source>
        <dbReference type="ARBA" id="ARBA00023054"/>
    </source>
</evidence>
<evidence type="ECO:0000256" key="1">
    <source>
        <dbReference type="ARBA" id="ARBA00006080"/>
    </source>
</evidence>
<dbReference type="GO" id="GO:0015031">
    <property type="term" value="P:protein transport"/>
    <property type="evidence" value="ECO:0007669"/>
    <property type="project" value="UniProtKB-UniRule"/>
</dbReference>
<protein>
    <recommendedName>
        <fullName evidence="2 4">Vacuolar protein sorting-associated protein 51 homolog</fullName>
    </recommendedName>
</protein>
<evidence type="ECO:0000256" key="5">
    <source>
        <dbReference type="SAM" id="Coils"/>
    </source>
</evidence>
<dbReference type="GO" id="GO:0048193">
    <property type="term" value="P:Golgi vesicle transport"/>
    <property type="evidence" value="ECO:0007669"/>
    <property type="project" value="TreeGrafter"/>
</dbReference>
<comment type="similarity">
    <text evidence="1 4">Belongs to the VPS51 family.</text>
</comment>
<dbReference type="GO" id="GO:0005829">
    <property type="term" value="C:cytosol"/>
    <property type="evidence" value="ECO:0007669"/>
    <property type="project" value="GOC"/>
</dbReference>
<comment type="caution">
    <text evidence="6">The sequence shown here is derived from an EMBL/GenBank/DDBJ whole genome shotgun (WGS) entry which is preliminary data.</text>
</comment>
<dbReference type="GO" id="GO:0006869">
    <property type="term" value="P:lipid transport"/>
    <property type="evidence" value="ECO:0007669"/>
    <property type="project" value="UniProtKB-UniRule"/>
</dbReference>
<keyword evidence="4" id="KW-0445">Lipid transport</keyword>
<dbReference type="GO" id="GO:0007030">
    <property type="term" value="P:Golgi organization"/>
    <property type="evidence" value="ECO:0007669"/>
    <property type="project" value="UniProtKB-UniRule"/>
</dbReference>
<dbReference type="GO" id="GO:1990745">
    <property type="term" value="C:EARP complex"/>
    <property type="evidence" value="ECO:0007669"/>
    <property type="project" value="TreeGrafter"/>
</dbReference>
<dbReference type="GO" id="GO:0042147">
    <property type="term" value="P:retrograde transport, endosome to Golgi"/>
    <property type="evidence" value="ECO:0007669"/>
    <property type="project" value="UniProtKB-UniRule"/>
</dbReference>
<proteinExistence type="inferred from homology"/>